<keyword evidence="1" id="KW-0472">Membrane</keyword>
<evidence type="ECO:0000313" key="2">
    <source>
        <dbReference type="EMBL" id="GHC57853.1"/>
    </source>
</evidence>
<keyword evidence="3" id="KW-1185">Reference proteome</keyword>
<reference evidence="2" key="2">
    <citation type="submission" date="2020-09" db="EMBL/GenBank/DDBJ databases">
        <authorList>
            <person name="Sun Q."/>
            <person name="Kim S."/>
        </authorList>
    </citation>
    <scope>NUCLEOTIDE SEQUENCE</scope>
    <source>
        <strain evidence="2">KCTC 23310</strain>
    </source>
</reference>
<protein>
    <submittedName>
        <fullName evidence="2">Uncharacterized protein</fullName>
    </submittedName>
</protein>
<gene>
    <name evidence="2" type="ORF">GCM10007315_21720</name>
</gene>
<sequence>MEQAVKLIAVWVPFLVIFGGLFLFLRPLGKRNNRMLELCKEQTEAQKQMAASLARIADALEARKP</sequence>
<reference evidence="2" key="1">
    <citation type="journal article" date="2014" name="Int. J. Syst. Evol. Microbiol.">
        <title>Complete genome sequence of Corynebacterium casei LMG S-19264T (=DSM 44701T), isolated from a smear-ripened cheese.</title>
        <authorList>
            <consortium name="US DOE Joint Genome Institute (JGI-PGF)"/>
            <person name="Walter F."/>
            <person name="Albersmeier A."/>
            <person name="Kalinowski J."/>
            <person name="Ruckert C."/>
        </authorList>
    </citation>
    <scope>NUCLEOTIDE SEQUENCE</scope>
    <source>
        <strain evidence="2">KCTC 23310</strain>
    </source>
</reference>
<comment type="caution">
    <text evidence="2">The sequence shown here is derived from an EMBL/GenBank/DDBJ whole genome shotgun (WGS) entry which is preliminary data.</text>
</comment>
<keyword evidence="1" id="KW-0812">Transmembrane</keyword>
<dbReference type="EMBL" id="BMYJ01000006">
    <property type="protein sequence ID" value="GHC57853.1"/>
    <property type="molecule type" value="Genomic_DNA"/>
</dbReference>
<organism evidence="2 3">
    <name type="scientific">Neogemmobacter tilapiae</name>
    <dbReference type="NCBI Taxonomy" id="875041"/>
    <lineage>
        <taxon>Bacteria</taxon>
        <taxon>Pseudomonadati</taxon>
        <taxon>Pseudomonadota</taxon>
        <taxon>Alphaproteobacteria</taxon>
        <taxon>Rhodobacterales</taxon>
        <taxon>Paracoccaceae</taxon>
        <taxon>Neogemmobacter</taxon>
    </lineage>
</organism>
<dbReference type="AlphaFoldDB" id="A0A918TPQ0"/>
<evidence type="ECO:0000313" key="3">
    <source>
        <dbReference type="Proteomes" id="UP000638981"/>
    </source>
</evidence>
<keyword evidence="1" id="KW-1133">Transmembrane helix</keyword>
<accession>A0A918TPQ0</accession>
<proteinExistence type="predicted"/>
<name>A0A918TPQ0_9RHOB</name>
<dbReference type="RefSeq" id="WP_189411696.1">
    <property type="nucleotide sequence ID" value="NZ_BMYJ01000006.1"/>
</dbReference>
<feature type="transmembrane region" description="Helical" evidence="1">
    <location>
        <begin position="6"/>
        <end position="25"/>
    </location>
</feature>
<dbReference type="Proteomes" id="UP000638981">
    <property type="component" value="Unassembled WGS sequence"/>
</dbReference>
<evidence type="ECO:0000256" key="1">
    <source>
        <dbReference type="SAM" id="Phobius"/>
    </source>
</evidence>